<feature type="compositionally biased region" description="Polar residues" evidence="1">
    <location>
        <begin position="1"/>
        <end position="15"/>
    </location>
</feature>
<evidence type="ECO:0000256" key="1">
    <source>
        <dbReference type="SAM" id="MobiDB-lite"/>
    </source>
</evidence>
<dbReference type="AlphaFoldDB" id="A0A6J1F7S2"/>
<dbReference type="RefSeq" id="XP_022936197.1">
    <property type="nucleotide sequence ID" value="XM_023080429.1"/>
</dbReference>
<name>A0A6J1F7S2_CUCMO</name>
<gene>
    <name evidence="3" type="primary">LOC111442873</name>
</gene>
<evidence type="ECO:0000313" key="3">
    <source>
        <dbReference type="RefSeq" id="XP_022936197.1"/>
    </source>
</evidence>
<keyword evidence="2" id="KW-1185">Reference proteome</keyword>
<sequence>MQAAIPSNSVENPKTMTKKKPIRSANEPKKLLDHEEENKDSEQQPKTIVDKYVEKSQLQTLKSLNEHLLKETHEKRKKFGALVQAKEGLELDLKKNANKKKHSQMDEVGDRVCRLVESERLKDGEIGRLKDENNWQRDLRKKMIEMEKNDRRALEETEDLKNLLKEKKFVKRLLYESGRVNEDLDSKMKEEDEAVSLRRTIEIITRDKAEMEEAKIEVENIVVNLQRELSKVNKAMTSESSVAENGRKEESVPQMGSSREDPDEVSSRKGEKIEETTAELEKTKMA</sequence>
<feature type="region of interest" description="Disordered" evidence="1">
    <location>
        <begin position="233"/>
        <end position="286"/>
    </location>
</feature>
<proteinExistence type="predicted"/>
<reference evidence="3" key="1">
    <citation type="submission" date="2025-08" db="UniProtKB">
        <authorList>
            <consortium name="RefSeq"/>
        </authorList>
    </citation>
    <scope>IDENTIFICATION</scope>
    <source>
        <tissue evidence="3">Young leaves</tissue>
    </source>
</reference>
<dbReference type="Proteomes" id="UP000504609">
    <property type="component" value="Unplaced"/>
</dbReference>
<accession>A0A6J1F7S2</accession>
<evidence type="ECO:0000313" key="2">
    <source>
        <dbReference type="Proteomes" id="UP000504609"/>
    </source>
</evidence>
<organism evidence="2 3">
    <name type="scientific">Cucurbita moschata</name>
    <name type="common">Winter crookneck squash</name>
    <name type="synonym">Cucurbita pepo var. moschata</name>
    <dbReference type="NCBI Taxonomy" id="3662"/>
    <lineage>
        <taxon>Eukaryota</taxon>
        <taxon>Viridiplantae</taxon>
        <taxon>Streptophyta</taxon>
        <taxon>Embryophyta</taxon>
        <taxon>Tracheophyta</taxon>
        <taxon>Spermatophyta</taxon>
        <taxon>Magnoliopsida</taxon>
        <taxon>eudicotyledons</taxon>
        <taxon>Gunneridae</taxon>
        <taxon>Pentapetalae</taxon>
        <taxon>rosids</taxon>
        <taxon>fabids</taxon>
        <taxon>Cucurbitales</taxon>
        <taxon>Cucurbitaceae</taxon>
        <taxon>Cucurbiteae</taxon>
        <taxon>Cucurbita</taxon>
    </lineage>
</organism>
<feature type="region of interest" description="Disordered" evidence="1">
    <location>
        <begin position="1"/>
        <end position="49"/>
    </location>
</feature>
<dbReference type="GeneID" id="111442873"/>
<protein>
    <submittedName>
        <fullName evidence="3">Myosin heavy chain, muscle-like</fullName>
    </submittedName>
</protein>
<feature type="compositionally biased region" description="Basic and acidic residues" evidence="1">
    <location>
        <begin position="26"/>
        <end position="49"/>
    </location>
</feature>
<dbReference type="KEGG" id="cmos:111442873"/>
<feature type="compositionally biased region" description="Basic and acidic residues" evidence="1">
    <location>
        <begin position="265"/>
        <end position="286"/>
    </location>
</feature>